<keyword evidence="6" id="KW-1185">Reference proteome</keyword>
<dbReference type="GO" id="GO:0006631">
    <property type="term" value="P:fatty acid metabolic process"/>
    <property type="evidence" value="ECO:0007669"/>
    <property type="project" value="TreeGrafter"/>
</dbReference>
<organism evidence="5 6">
    <name type="scientific">Solimonas aquatica</name>
    <dbReference type="NCBI Taxonomy" id="489703"/>
    <lineage>
        <taxon>Bacteria</taxon>
        <taxon>Pseudomonadati</taxon>
        <taxon>Pseudomonadota</taxon>
        <taxon>Gammaproteobacteria</taxon>
        <taxon>Nevskiales</taxon>
        <taxon>Nevskiaceae</taxon>
        <taxon>Solimonas</taxon>
    </lineage>
</organism>
<dbReference type="Pfam" id="PF13193">
    <property type="entry name" value="AMP-binding_C"/>
    <property type="match status" value="1"/>
</dbReference>
<dbReference type="STRING" id="489703.SAMN04488038_102135"/>
<dbReference type="InterPro" id="IPR000873">
    <property type="entry name" value="AMP-dep_synth/lig_dom"/>
</dbReference>
<dbReference type="CDD" id="cd04433">
    <property type="entry name" value="AFD_class_I"/>
    <property type="match status" value="1"/>
</dbReference>
<dbReference type="Gene3D" id="3.40.50.12780">
    <property type="entry name" value="N-terminal domain of ligase-like"/>
    <property type="match status" value="1"/>
</dbReference>
<feature type="domain" description="AMP-binding enzyme C-terminal" evidence="4">
    <location>
        <begin position="416"/>
        <end position="490"/>
    </location>
</feature>
<dbReference type="Gene3D" id="3.30.300.30">
    <property type="match status" value="1"/>
</dbReference>
<protein>
    <submittedName>
        <fullName evidence="5">Acyl-CoA synthetase (AMP-forming)/AMP-acid ligase II</fullName>
    </submittedName>
</protein>
<dbReference type="InterPro" id="IPR025110">
    <property type="entry name" value="AMP-bd_C"/>
</dbReference>
<sequence>MSTPTLDGAVQPGMTLAQMARTALARPAQRAALCFENHWHDWSELRRLTLRIDALLRASGAPPQAPVSLIARNQPEAVAALLGLIASGRSVRMIYSFQSGEGMARDLQRFGSPVVMAAARDFSAAVRAVLQEQGAAAIAMENMDALALPGFERCPPCPAQDPLPPQIQIHTSGTTGAPKPFAVSQELLARHHVAPRLAPEREAQIAQEAPALLFFPIGNITGIYAMLPALLRGQRALLLERFSLDAWRAYVREYQPTMGGGPPAVIQMILDAQPPREELGPMRYFGTGAAPLDPALQRRFEQQYGIAVLLSYGATEFAGPVCAMSAELHAQWGEAKFGSVGRPLPGASLRIVDAQTDAPLPPGQEGLLEVISPRLPPEWIRTSDLGVIDEDGFLFLRGRADGAIMRGGFKLLPETIERALLQHEAIAEAAVVGVSDARLGQVPAAALRLKADAPEPGIAELESHLRRLLLATHLPVHWRFVTQLPRNPSLKIDRRALRELFENL</sequence>
<feature type="domain" description="AMP-dependent synthetase/ligase" evidence="3">
    <location>
        <begin position="24"/>
        <end position="371"/>
    </location>
</feature>
<evidence type="ECO:0000256" key="1">
    <source>
        <dbReference type="ARBA" id="ARBA00006432"/>
    </source>
</evidence>
<evidence type="ECO:0000259" key="3">
    <source>
        <dbReference type="Pfam" id="PF00501"/>
    </source>
</evidence>
<dbReference type="SUPFAM" id="SSF56801">
    <property type="entry name" value="Acetyl-CoA synthetase-like"/>
    <property type="match status" value="1"/>
</dbReference>
<reference evidence="5 6" key="1">
    <citation type="submission" date="2016-10" db="EMBL/GenBank/DDBJ databases">
        <authorList>
            <person name="de Groot N.N."/>
        </authorList>
    </citation>
    <scope>NUCLEOTIDE SEQUENCE [LARGE SCALE GENOMIC DNA]</scope>
    <source>
        <strain evidence="5 6">DSM 25927</strain>
    </source>
</reference>
<gene>
    <name evidence="5" type="ORF">SAMN04488038_102135</name>
</gene>
<dbReference type="GO" id="GO:0031956">
    <property type="term" value="F:medium-chain fatty acid-CoA ligase activity"/>
    <property type="evidence" value="ECO:0007669"/>
    <property type="project" value="TreeGrafter"/>
</dbReference>
<dbReference type="PANTHER" id="PTHR43201">
    <property type="entry name" value="ACYL-COA SYNTHETASE"/>
    <property type="match status" value="1"/>
</dbReference>
<dbReference type="InterPro" id="IPR042099">
    <property type="entry name" value="ANL_N_sf"/>
</dbReference>
<keyword evidence="2 5" id="KW-0436">Ligase</keyword>
<dbReference type="RefSeq" id="WP_218140067.1">
    <property type="nucleotide sequence ID" value="NZ_FOFS01000002.1"/>
</dbReference>
<evidence type="ECO:0000259" key="4">
    <source>
        <dbReference type="Pfam" id="PF13193"/>
    </source>
</evidence>
<name>A0A1H9BL12_9GAMM</name>
<dbReference type="Proteomes" id="UP000199233">
    <property type="component" value="Unassembled WGS sequence"/>
</dbReference>
<evidence type="ECO:0000313" key="5">
    <source>
        <dbReference type="EMBL" id="SEP89664.1"/>
    </source>
</evidence>
<dbReference type="AlphaFoldDB" id="A0A1H9BL12"/>
<dbReference type="InterPro" id="IPR045851">
    <property type="entry name" value="AMP-bd_C_sf"/>
</dbReference>
<dbReference type="EMBL" id="FOFS01000002">
    <property type="protein sequence ID" value="SEP89664.1"/>
    <property type="molecule type" value="Genomic_DNA"/>
</dbReference>
<dbReference type="PANTHER" id="PTHR43201:SF5">
    <property type="entry name" value="MEDIUM-CHAIN ACYL-COA LIGASE ACSF2, MITOCHONDRIAL"/>
    <property type="match status" value="1"/>
</dbReference>
<dbReference type="Pfam" id="PF00501">
    <property type="entry name" value="AMP-binding"/>
    <property type="match status" value="1"/>
</dbReference>
<accession>A0A1H9BL12</accession>
<proteinExistence type="inferred from homology"/>
<comment type="similarity">
    <text evidence="1">Belongs to the ATP-dependent AMP-binding enzyme family.</text>
</comment>
<evidence type="ECO:0000313" key="6">
    <source>
        <dbReference type="Proteomes" id="UP000199233"/>
    </source>
</evidence>
<evidence type="ECO:0000256" key="2">
    <source>
        <dbReference type="ARBA" id="ARBA00022598"/>
    </source>
</evidence>